<protein>
    <submittedName>
        <fullName evidence="1">Undecaprenyldiphospho-muramoylpentapeptide beta-N-acetylglucosaminyltransferase</fullName>
    </submittedName>
</protein>
<comment type="caution">
    <text evidence="1">The sequence shown here is derived from an EMBL/GenBank/DDBJ whole genome shotgun (WGS) entry which is preliminary data.</text>
</comment>
<keyword evidence="1" id="KW-0328">Glycosyltransferase</keyword>
<gene>
    <name evidence="1" type="ORF">BTM25_15350</name>
</gene>
<dbReference type="Gene3D" id="3.40.50.2000">
    <property type="entry name" value="Glycogen Phosphorylase B"/>
    <property type="match status" value="1"/>
</dbReference>
<dbReference type="InterPro" id="IPR013969">
    <property type="entry name" value="Oligosacch_biosynth_Alg14"/>
</dbReference>
<keyword evidence="2" id="KW-1185">Reference proteome</keyword>
<dbReference type="NCBIfam" id="NF041549">
    <property type="entry name" value="PssD"/>
    <property type="match status" value="1"/>
</dbReference>
<dbReference type="Pfam" id="PF08660">
    <property type="entry name" value="Alg14"/>
    <property type="match status" value="1"/>
</dbReference>
<proteinExistence type="predicted"/>
<organism evidence="1 2">
    <name type="scientific">Actinomadura rubteroloni</name>
    <dbReference type="NCBI Taxonomy" id="1926885"/>
    <lineage>
        <taxon>Bacteria</taxon>
        <taxon>Bacillati</taxon>
        <taxon>Actinomycetota</taxon>
        <taxon>Actinomycetes</taxon>
        <taxon>Streptosporangiales</taxon>
        <taxon>Thermomonosporaceae</taxon>
        <taxon>Actinomadura</taxon>
    </lineage>
</organism>
<dbReference type="EMBL" id="MTBP01000001">
    <property type="protein sequence ID" value="POM27125.1"/>
    <property type="molecule type" value="Genomic_DNA"/>
</dbReference>
<evidence type="ECO:0000313" key="1">
    <source>
        <dbReference type="EMBL" id="POM27125.1"/>
    </source>
</evidence>
<dbReference type="GO" id="GO:0006488">
    <property type="term" value="P:dolichol-linked oligosaccharide biosynthetic process"/>
    <property type="evidence" value="ECO:0007669"/>
    <property type="project" value="InterPro"/>
</dbReference>
<dbReference type="Proteomes" id="UP000242367">
    <property type="component" value="Unassembled WGS sequence"/>
</dbReference>
<keyword evidence="1" id="KW-0808">Transferase</keyword>
<accession>A0A2P4UQ02</accession>
<dbReference type="AlphaFoldDB" id="A0A2P4UQ02"/>
<dbReference type="RefSeq" id="WP_235828284.1">
    <property type="nucleotide sequence ID" value="NZ_MTBP01000001.1"/>
</dbReference>
<reference evidence="1 2" key="1">
    <citation type="journal article" date="2017" name="Chemistry">
        <title>Isolation, Biosynthesis and Chemical Modifications of Rubterolones A-F: Rare Tropolone Alkaloids from Actinomadura sp. 5-2.</title>
        <authorList>
            <person name="Guo H."/>
            <person name="Benndorf R."/>
            <person name="Leichnitz D."/>
            <person name="Klassen J.L."/>
            <person name="Vollmers J."/>
            <person name="Gorls H."/>
            <person name="Steinacker M."/>
            <person name="Weigel C."/>
            <person name="Dahse H.M."/>
            <person name="Kaster A.K."/>
            <person name="de Beer Z.W."/>
            <person name="Poulsen M."/>
            <person name="Beemelmanns C."/>
        </authorList>
    </citation>
    <scope>NUCLEOTIDE SEQUENCE [LARGE SCALE GENOMIC DNA]</scope>
    <source>
        <strain evidence="1 2">5-2</strain>
    </source>
</reference>
<dbReference type="GO" id="GO:0016757">
    <property type="term" value="F:glycosyltransferase activity"/>
    <property type="evidence" value="ECO:0007669"/>
    <property type="project" value="UniProtKB-KW"/>
</dbReference>
<evidence type="ECO:0000313" key="2">
    <source>
        <dbReference type="Proteomes" id="UP000242367"/>
    </source>
</evidence>
<sequence length="155" mass="17740">MPEPPRHVLLIGSAGGHLTQLVALEAWWKGHRRTWVTFESRHAESLLAGEDAVVWAHHPTTRNIPNLLRNTRLAWRLLRRSRPDAIVSAGAGVALPFFVLARLMRIPSVYIEVYDRIDSPTLTGRLCRPFASLFLVQWEEQRRFYRNAVVVGNLL</sequence>
<dbReference type="SUPFAM" id="SSF53756">
    <property type="entry name" value="UDP-Glycosyltransferase/glycogen phosphorylase"/>
    <property type="match status" value="1"/>
</dbReference>
<name>A0A2P4UQ02_9ACTN</name>